<keyword evidence="6" id="KW-1185">Reference proteome</keyword>
<evidence type="ECO:0000259" key="4">
    <source>
        <dbReference type="Pfam" id="PF02784"/>
    </source>
</evidence>
<evidence type="ECO:0000313" key="5">
    <source>
        <dbReference type="EMBL" id="PKR85559.1"/>
    </source>
</evidence>
<dbReference type="PANTHER" id="PTHR43727">
    <property type="entry name" value="DIAMINOPIMELATE DECARBOXYLASE"/>
    <property type="match status" value="1"/>
</dbReference>
<dbReference type="Pfam" id="PF02784">
    <property type="entry name" value="Orn_Arg_deC_N"/>
    <property type="match status" value="1"/>
</dbReference>
<reference evidence="5 6" key="1">
    <citation type="submission" date="2017-11" db="EMBL/GenBank/DDBJ databases">
        <title>Bacillus camelliae sp. nov., isolated from pu'er tea.</title>
        <authorList>
            <person name="Niu L."/>
        </authorList>
    </citation>
    <scope>NUCLEOTIDE SEQUENCE [LARGE SCALE GENOMIC DNA]</scope>
    <source>
        <strain evidence="5 6">7578-1</strain>
    </source>
</reference>
<protein>
    <submittedName>
        <fullName evidence="5">Diaminopimelate decarboxylase</fullName>
    </submittedName>
</protein>
<sequence>MNLSFNQIESLSNQFGSSFFLFDVNKLHDNYQKLHTAFKKRYPKLIIGYSYKTNYIPYLCKEMDKLGAYSEVVSKLEYDLAIKIGVNPKRIIFNGPIKSFEAIKVALDNGSLLNIDSLYEIDHIITYCMENPLQHVKLGIRVNFDISQSNKNVLQEGYKNSRFGICVANGDFEYALKKLSQVENITVTGLHGHFSTNERKVETYITITKELCRIAKKYIKGNLEYIDIGGGFYGELPPEFAITAPTFDEYACAICKVLNSEFLIEEKRPFLIVEPGISLVANVFTFIAKVMETKKIAEQFFVVVDGSVHNIKPTMHKRNLPMQIFYSKEDNPENGLFHIVGYTCMEKDYLAYEVAGKPPTQNDYILFENVGAYTIVFNPPFIKERPAVVAFDGNSYLEVRKRETLNEFFHENLYLFS</sequence>
<dbReference type="Gene3D" id="2.40.37.10">
    <property type="entry name" value="Lyase, Ornithine Decarboxylase, Chain A, domain 1"/>
    <property type="match status" value="1"/>
</dbReference>
<dbReference type="EMBL" id="PIQO01000004">
    <property type="protein sequence ID" value="PKR85559.1"/>
    <property type="molecule type" value="Genomic_DNA"/>
</dbReference>
<dbReference type="GO" id="GO:0009089">
    <property type="term" value="P:lysine biosynthetic process via diaminopimelate"/>
    <property type="evidence" value="ECO:0007669"/>
    <property type="project" value="TreeGrafter"/>
</dbReference>
<feature type="domain" description="Orn/DAP/Arg decarboxylase 2 N-terminal" evidence="4">
    <location>
        <begin position="32"/>
        <end position="281"/>
    </location>
</feature>
<proteinExistence type="predicted"/>
<dbReference type="PANTHER" id="PTHR43727:SF2">
    <property type="entry name" value="GROUP IV DECARBOXYLASE"/>
    <property type="match status" value="1"/>
</dbReference>
<dbReference type="InterPro" id="IPR029066">
    <property type="entry name" value="PLP-binding_barrel"/>
</dbReference>
<accession>A0A2N3LLZ0</accession>
<dbReference type="GO" id="GO:0008836">
    <property type="term" value="F:diaminopimelate decarboxylase activity"/>
    <property type="evidence" value="ECO:0007669"/>
    <property type="project" value="TreeGrafter"/>
</dbReference>
<feature type="active site" description="Proton donor" evidence="3">
    <location>
        <position position="344"/>
    </location>
</feature>
<name>A0A2N3LLZ0_9BACI</name>
<dbReference type="Proteomes" id="UP000233440">
    <property type="component" value="Unassembled WGS sequence"/>
</dbReference>
<evidence type="ECO:0000256" key="3">
    <source>
        <dbReference type="PIRSR" id="PIRSR600183-50"/>
    </source>
</evidence>
<dbReference type="InterPro" id="IPR000183">
    <property type="entry name" value="Orn/DAP/Arg_de-COase"/>
</dbReference>
<comment type="caution">
    <text evidence="5">The sequence shown here is derived from an EMBL/GenBank/DDBJ whole genome shotgun (WGS) entry which is preliminary data.</text>
</comment>
<dbReference type="InterPro" id="IPR022644">
    <property type="entry name" value="De-COase2_N"/>
</dbReference>
<feature type="modified residue" description="N6-(pyridoxal phosphate)lysine" evidence="3">
    <location>
        <position position="52"/>
    </location>
</feature>
<dbReference type="AlphaFoldDB" id="A0A2N3LLZ0"/>
<dbReference type="InterPro" id="IPR009006">
    <property type="entry name" value="Ala_racemase/Decarboxylase_C"/>
</dbReference>
<gene>
    <name evidence="5" type="ORF">CWO92_07550</name>
</gene>
<dbReference type="SUPFAM" id="SSF51419">
    <property type="entry name" value="PLP-binding barrel"/>
    <property type="match status" value="1"/>
</dbReference>
<organism evidence="5 6">
    <name type="scientific">Heyndrickxia camelliae</name>
    <dbReference type="NCBI Taxonomy" id="1707093"/>
    <lineage>
        <taxon>Bacteria</taxon>
        <taxon>Bacillati</taxon>
        <taxon>Bacillota</taxon>
        <taxon>Bacilli</taxon>
        <taxon>Bacillales</taxon>
        <taxon>Bacillaceae</taxon>
        <taxon>Heyndrickxia</taxon>
    </lineage>
</organism>
<dbReference type="RefSeq" id="WP_101353609.1">
    <property type="nucleotide sequence ID" value="NZ_PIQO01000004.1"/>
</dbReference>
<dbReference type="PRINTS" id="PR01179">
    <property type="entry name" value="ODADCRBXLASE"/>
</dbReference>
<dbReference type="SUPFAM" id="SSF50621">
    <property type="entry name" value="Alanine racemase C-terminal domain-like"/>
    <property type="match status" value="1"/>
</dbReference>
<evidence type="ECO:0000313" key="6">
    <source>
        <dbReference type="Proteomes" id="UP000233440"/>
    </source>
</evidence>
<evidence type="ECO:0000256" key="1">
    <source>
        <dbReference type="ARBA" id="ARBA00001933"/>
    </source>
</evidence>
<keyword evidence="2 3" id="KW-0663">Pyridoxal phosphate</keyword>
<dbReference type="OrthoDB" id="9802241at2"/>
<evidence type="ECO:0000256" key="2">
    <source>
        <dbReference type="ARBA" id="ARBA00022898"/>
    </source>
</evidence>
<dbReference type="Gene3D" id="3.20.20.10">
    <property type="entry name" value="Alanine racemase"/>
    <property type="match status" value="1"/>
</dbReference>
<comment type="cofactor">
    <cofactor evidence="1 3">
        <name>pyridoxal 5'-phosphate</name>
        <dbReference type="ChEBI" id="CHEBI:597326"/>
    </cofactor>
</comment>